<dbReference type="EC" id="3.4.-.-" evidence="2"/>
<dbReference type="RefSeq" id="WP_344904712.1">
    <property type="nucleotide sequence ID" value="NZ_BAAAYO010000002.1"/>
</dbReference>
<dbReference type="Gene3D" id="3.40.50.1820">
    <property type="entry name" value="alpha/beta hydrolase"/>
    <property type="match status" value="2"/>
</dbReference>
<reference evidence="2 3" key="1">
    <citation type="submission" date="2024-09" db="EMBL/GenBank/DDBJ databases">
        <authorList>
            <person name="Sun Q."/>
            <person name="Mori K."/>
        </authorList>
    </citation>
    <scope>NUCLEOTIDE SEQUENCE [LARGE SCALE GENOMIC DNA]</scope>
    <source>
        <strain evidence="2 3">JCM 12520</strain>
    </source>
</reference>
<sequence>MPKVTELERYCCTLYDTRDQLKRHIFDRSDRAFEEGDRARDRIADLEQLKARQARMKEAFLASIGGLPSSDTPLLPRITGTSQGSGYRVENVVFQSRPGQYVTANLYVPDSREERSAAVLFVCGHEYEGKHCDYYHEVCLHFVRAGMIVLAVDPIGQGERISGILASDGSEEVISGTREHQHFGVKCHLLGESVARYFIHDAMRAIDYLCERPEVDPARIAITGNSGGGLQTAMMMVCDDRLTAAAPGTFIMNRQQYMHAGGVQDAEQIWAGLTAVGFDHEDLLLSFAPKPLLVLAVQYDFFPIEATRRTVSRCERFWEMHGRDGNLLLAEDVSTHRYTDQLARTAAAFFSSHLSVQKMPEAAIEPDFAPLPAERLLCTDKGQVVLSLPGAKTAQDEIVARCEQLKLERNRLSPDERRRRALVWLNEKVSASRSPCEFNVRRVFLQPADGLQVEYRLWWSQTGVMNSGYVFRSENAAGDEPQSFVLGVWLGGTSRLTERWSWIQDMCHAGKTVLVLNASGVGPHEPYPIYNRPAHTFFGFMHTLADNLIWLGDSLAALHAYDITRCLDMIAHVEKVGMEAAAVDVHAAGRQEHVVRLAAVLDRRIGRITSDSPVGSVSDWVQATRYEEEDVMSTIVPGLLRYMDTAEWEELYRDNS</sequence>
<dbReference type="SUPFAM" id="SSF53474">
    <property type="entry name" value="alpha/beta-Hydrolases"/>
    <property type="match status" value="1"/>
</dbReference>
<comment type="caution">
    <text evidence="2">The sequence shown here is derived from an EMBL/GenBank/DDBJ whole genome shotgun (WGS) entry which is preliminary data.</text>
</comment>
<evidence type="ECO:0000313" key="2">
    <source>
        <dbReference type="EMBL" id="MFB9750679.1"/>
    </source>
</evidence>
<evidence type="ECO:0000313" key="3">
    <source>
        <dbReference type="Proteomes" id="UP001589619"/>
    </source>
</evidence>
<dbReference type="EMBL" id="JBHMAG010000004">
    <property type="protein sequence ID" value="MFB9750679.1"/>
    <property type="molecule type" value="Genomic_DNA"/>
</dbReference>
<dbReference type="Proteomes" id="UP001589619">
    <property type="component" value="Unassembled WGS sequence"/>
</dbReference>
<protein>
    <submittedName>
        <fullName evidence="2">Alpha/beta hydrolase family protein</fullName>
        <ecNumber evidence="2">3.4.-.-</ecNumber>
    </submittedName>
</protein>
<name>A0ABV5VQY1_9BACL</name>
<organism evidence="2 3">
    <name type="scientific">Paenibacillus hodogayensis</name>
    <dbReference type="NCBI Taxonomy" id="279208"/>
    <lineage>
        <taxon>Bacteria</taxon>
        <taxon>Bacillati</taxon>
        <taxon>Bacillota</taxon>
        <taxon>Bacilli</taxon>
        <taxon>Bacillales</taxon>
        <taxon>Paenibacillaceae</taxon>
        <taxon>Paenibacillus</taxon>
    </lineage>
</organism>
<accession>A0ABV5VQY1</accession>
<dbReference type="PANTHER" id="PTHR22946:SF8">
    <property type="entry name" value="ACETYL XYLAN ESTERASE DOMAIN-CONTAINING PROTEIN"/>
    <property type="match status" value="1"/>
</dbReference>
<dbReference type="PANTHER" id="PTHR22946">
    <property type="entry name" value="DIENELACTONE HYDROLASE DOMAIN-CONTAINING PROTEIN-RELATED"/>
    <property type="match status" value="1"/>
</dbReference>
<dbReference type="InterPro" id="IPR029058">
    <property type="entry name" value="AB_hydrolase_fold"/>
</dbReference>
<dbReference type="GO" id="GO:0016787">
    <property type="term" value="F:hydrolase activity"/>
    <property type="evidence" value="ECO:0007669"/>
    <property type="project" value="UniProtKB-KW"/>
</dbReference>
<dbReference type="InterPro" id="IPR050261">
    <property type="entry name" value="FrsA_esterase"/>
</dbReference>
<keyword evidence="2" id="KW-0378">Hydrolase</keyword>
<proteinExistence type="predicted"/>
<dbReference type="Pfam" id="PF05448">
    <property type="entry name" value="AXE1"/>
    <property type="match status" value="1"/>
</dbReference>
<feature type="domain" description="Acetyl xylan esterase" evidence="1">
    <location>
        <begin position="88"/>
        <end position="236"/>
    </location>
</feature>
<keyword evidence="3" id="KW-1185">Reference proteome</keyword>
<evidence type="ECO:0000259" key="1">
    <source>
        <dbReference type="Pfam" id="PF05448"/>
    </source>
</evidence>
<dbReference type="InterPro" id="IPR008391">
    <property type="entry name" value="AXE1_dom"/>
</dbReference>
<gene>
    <name evidence="2" type="ORF">ACFFNY_03755</name>
</gene>